<comment type="caution">
    <text evidence="2">The sequence shown here is derived from an EMBL/GenBank/DDBJ whole genome shotgun (WGS) entry which is preliminary data.</text>
</comment>
<dbReference type="RefSeq" id="WP_316661501.1">
    <property type="nucleotide sequence ID" value="NZ_JAWHTF010000002.1"/>
</dbReference>
<feature type="chain" id="PRO_5046865583" evidence="1">
    <location>
        <begin position="19"/>
        <end position="134"/>
    </location>
</feature>
<gene>
    <name evidence="2" type="ORF">RXV94_05530</name>
</gene>
<proteinExistence type="predicted"/>
<organism evidence="2 3">
    <name type="scientific">Gilvirhabdus luticola</name>
    <dbReference type="NCBI Taxonomy" id="3079858"/>
    <lineage>
        <taxon>Bacteria</taxon>
        <taxon>Pseudomonadati</taxon>
        <taxon>Bacteroidota</taxon>
        <taxon>Flavobacteriia</taxon>
        <taxon>Flavobacteriales</taxon>
        <taxon>Flavobacteriaceae</taxon>
        <taxon>Gilvirhabdus</taxon>
    </lineage>
</organism>
<name>A0ABU3U5K7_9FLAO</name>
<dbReference type="EMBL" id="JAWHTF010000002">
    <property type="protein sequence ID" value="MDU8885611.1"/>
    <property type="molecule type" value="Genomic_DNA"/>
</dbReference>
<sequence length="134" mass="15570">MYKPALLLSMFLVLNLNALTNNTDNYNSCNLDRFEECTLSKVLFLDYDKSRNYKEIDINTIDLVEIDEEVNLNFDTTKYLPEGFNALKGKDDLDWSKIELIEIEEEVNLDFDTSKYLPKEFNPLKGKGDLIGVR</sequence>
<reference evidence="2 3" key="1">
    <citation type="submission" date="2023-10" db="EMBL/GenBank/DDBJ databases">
        <title>Marimonas sp. nov. isolated from tidal mud flat.</title>
        <authorList>
            <person name="Jaincy N.J."/>
            <person name="Srinivasan S."/>
            <person name="Lee S.-S."/>
        </authorList>
    </citation>
    <scope>NUCLEOTIDE SEQUENCE [LARGE SCALE GENOMIC DNA]</scope>
    <source>
        <strain evidence="2 3">MJ-SS3</strain>
    </source>
</reference>
<evidence type="ECO:0000313" key="3">
    <source>
        <dbReference type="Proteomes" id="UP001268651"/>
    </source>
</evidence>
<evidence type="ECO:0000313" key="2">
    <source>
        <dbReference type="EMBL" id="MDU8885611.1"/>
    </source>
</evidence>
<keyword evidence="3" id="KW-1185">Reference proteome</keyword>
<feature type="signal peptide" evidence="1">
    <location>
        <begin position="1"/>
        <end position="18"/>
    </location>
</feature>
<keyword evidence="1" id="KW-0732">Signal</keyword>
<evidence type="ECO:0000256" key="1">
    <source>
        <dbReference type="SAM" id="SignalP"/>
    </source>
</evidence>
<dbReference type="Proteomes" id="UP001268651">
    <property type="component" value="Unassembled WGS sequence"/>
</dbReference>
<accession>A0ABU3U5K7</accession>
<protein>
    <submittedName>
        <fullName evidence="2">Uncharacterized protein</fullName>
    </submittedName>
</protein>